<evidence type="ECO:0008006" key="4">
    <source>
        <dbReference type="Google" id="ProtNLM"/>
    </source>
</evidence>
<dbReference type="EMBL" id="JAPEVB010000002">
    <property type="protein sequence ID" value="KAJ4393227.1"/>
    <property type="molecule type" value="Genomic_DNA"/>
</dbReference>
<organism evidence="2 3">
    <name type="scientific">Gnomoniopsis smithogilvyi</name>
    <dbReference type="NCBI Taxonomy" id="1191159"/>
    <lineage>
        <taxon>Eukaryota</taxon>
        <taxon>Fungi</taxon>
        <taxon>Dikarya</taxon>
        <taxon>Ascomycota</taxon>
        <taxon>Pezizomycotina</taxon>
        <taxon>Sordariomycetes</taxon>
        <taxon>Sordariomycetidae</taxon>
        <taxon>Diaporthales</taxon>
        <taxon>Gnomoniaceae</taxon>
        <taxon>Gnomoniopsis</taxon>
    </lineage>
</organism>
<gene>
    <name evidence="2" type="ORF">N0V93_002435</name>
</gene>
<sequence>MGRTWLRTLAIVALLATATAVLFLLTSMNLYEWGLQGIWPGVSFHSFPLAAPRLSFLQWEESCADGFYLIAPRGSYVQHQSPVLVDGRGNLVWTPEGQYGAAEATTDFKVQTYHGHNVLTFWAGIEGEHHRYGMGSYYMLDETYQVIKKVEPVKTSGHNLQGDIHEFHITPDDTALMTVYYPQPADLTSFGGPEDGWLLDSIFQEVDIDSGELIFEWRASDHITIDSTMRSSLDTNEGMTPISGFDYFHINSIDKDHLGNYIISARHTHQVLCISPQGETLWILGGKYNIFTDLSSGRATDFAWQHHARWHGNDTLSLFDNSKSTTTGDSNHTDHSRGLLLRLDTDTRTAKVLHDYYDPAHPKLASSQGSMQMMDDTGNVLVDYGFLPAWTEFSPAGDVLCDVHLAPSIIWKLGMVTSYRAFKTTQWVGRPRYAPKTHHRPADGILYVSWNGATEIENWVLQGAEWEGVHDEIFEDVDVQMKEGFEASFGITDDMPQYLRVAAVDRDGAVLGYAQVVDRYVGNAESTSLLQSPWIVIPVTLVVAIASFLALWQVRRVLLRHFPRGVTMAEVISEFKRMSFEWPGTSNQRMSRGLEYRELESWED</sequence>
<keyword evidence="1" id="KW-0472">Membrane</keyword>
<keyword evidence="3" id="KW-1185">Reference proteome</keyword>
<dbReference type="PANTHER" id="PTHR35340">
    <property type="entry name" value="PQQ ENZYME REPEAT PROTEIN-RELATED"/>
    <property type="match status" value="1"/>
</dbReference>
<proteinExistence type="predicted"/>
<feature type="transmembrane region" description="Helical" evidence="1">
    <location>
        <begin position="534"/>
        <end position="554"/>
    </location>
</feature>
<reference evidence="2" key="1">
    <citation type="submission" date="2022-10" db="EMBL/GenBank/DDBJ databases">
        <title>Tapping the CABI collections for fungal endophytes: first genome assemblies for Collariella, Neodidymelliopsis, Ascochyta clinopodiicola, Didymella pomorum, Didymosphaeria variabile, Neocosmospora piperis and Neocucurbitaria cava.</title>
        <authorList>
            <person name="Hill R."/>
        </authorList>
    </citation>
    <scope>NUCLEOTIDE SEQUENCE</scope>
    <source>
        <strain evidence="2">IMI 355082</strain>
    </source>
</reference>
<dbReference type="PANTHER" id="PTHR35340:SF5">
    <property type="entry name" value="ASST-DOMAIN-CONTAINING PROTEIN"/>
    <property type="match status" value="1"/>
</dbReference>
<accession>A0A9W8YVA7</accession>
<dbReference type="AlphaFoldDB" id="A0A9W8YVA7"/>
<protein>
    <recommendedName>
        <fullName evidence="4">ASST-domain-containing protein</fullName>
    </recommendedName>
</protein>
<name>A0A9W8YVA7_9PEZI</name>
<comment type="caution">
    <text evidence="2">The sequence shown here is derived from an EMBL/GenBank/DDBJ whole genome shotgun (WGS) entry which is preliminary data.</text>
</comment>
<dbReference type="InterPro" id="IPR039535">
    <property type="entry name" value="ASST-like"/>
</dbReference>
<evidence type="ECO:0000256" key="1">
    <source>
        <dbReference type="SAM" id="Phobius"/>
    </source>
</evidence>
<dbReference type="InterPro" id="IPR053143">
    <property type="entry name" value="Arylsulfate_ST"/>
</dbReference>
<dbReference type="Pfam" id="PF14269">
    <property type="entry name" value="Arylsulfotran_2"/>
    <property type="match status" value="1"/>
</dbReference>
<evidence type="ECO:0000313" key="3">
    <source>
        <dbReference type="Proteomes" id="UP001140453"/>
    </source>
</evidence>
<keyword evidence="1" id="KW-0812">Transmembrane</keyword>
<dbReference type="Proteomes" id="UP001140453">
    <property type="component" value="Unassembled WGS sequence"/>
</dbReference>
<keyword evidence="1" id="KW-1133">Transmembrane helix</keyword>
<evidence type="ECO:0000313" key="2">
    <source>
        <dbReference type="EMBL" id="KAJ4393227.1"/>
    </source>
</evidence>
<dbReference type="OrthoDB" id="5427350at2759"/>